<evidence type="ECO:0000256" key="1">
    <source>
        <dbReference type="SAM" id="Phobius"/>
    </source>
</evidence>
<dbReference type="Proteomes" id="UP000628984">
    <property type="component" value="Unassembled WGS sequence"/>
</dbReference>
<accession>A0A918IQX7</accession>
<keyword evidence="1" id="KW-1133">Transmembrane helix</keyword>
<comment type="caution">
    <text evidence="2">The sequence shown here is derived from an EMBL/GenBank/DDBJ whole genome shotgun (WGS) entry which is preliminary data.</text>
</comment>
<reference evidence="2" key="1">
    <citation type="journal article" date="2014" name="Int. J. Syst. Evol. Microbiol.">
        <title>Complete genome sequence of Corynebacterium casei LMG S-19264T (=DSM 44701T), isolated from a smear-ripened cheese.</title>
        <authorList>
            <consortium name="US DOE Joint Genome Institute (JGI-PGF)"/>
            <person name="Walter F."/>
            <person name="Albersmeier A."/>
            <person name="Kalinowski J."/>
            <person name="Ruckert C."/>
        </authorList>
    </citation>
    <scope>NUCLEOTIDE SEQUENCE</scope>
    <source>
        <strain evidence="2">KCTC 23714</strain>
    </source>
</reference>
<gene>
    <name evidence="2" type="ORF">GCM10011452_15580</name>
</gene>
<dbReference type="RefSeq" id="WP_189633283.1">
    <property type="nucleotide sequence ID" value="NZ_BMYQ01000003.1"/>
</dbReference>
<dbReference type="AlphaFoldDB" id="A0A918IQX7"/>
<sequence length="143" mass="14665">MTHTLAGLFRSLFPAICSALALIVLGGAGLYYFATGFAFSAIVMALGGLAALVALFGLVALQIENNDLLHRIAEAAEGQAAGAMVRPVGGQVAPTLPAVPDEPEDLGPTLVARRIIATPRRAQPAAAVGRIEPVVTVQRRAGV</sequence>
<keyword evidence="1" id="KW-0812">Transmembrane</keyword>
<keyword evidence="3" id="KW-1185">Reference proteome</keyword>
<name>A0A918IQX7_9RHOB</name>
<feature type="transmembrane region" description="Helical" evidence="1">
    <location>
        <begin position="39"/>
        <end position="61"/>
    </location>
</feature>
<proteinExistence type="predicted"/>
<evidence type="ECO:0000313" key="3">
    <source>
        <dbReference type="Proteomes" id="UP000628984"/>
    </source>
</evidence>
<feature type="transmembrane region" description="Helical" evidence="1">
    <location>
        <begin position="12"/>
        <end position="33"/>
    </location>
</feature>
<protein>
    <submittedName>
        <fullName evidence="2">Uncharacterized protein</fullName>
    </submittedName>
</protein>
<dbReference type="EMBL" id="BMYQ01000003">
    <property type="protein sequence ID" value="GGW27879.1"/>
    <property type="molecule type" value="Genomic_DNA"/>
</dbReference>
<evidence type="ECO:0000313" key="2">
    <source>
        <dbReference type="EMBL" id="GGW27879.1"/>
    </source>
</evidence>
<keyword evidence="1" id="KW-0472">Membrane</keyword>
<organism evidence="2 3">
    <name type="scientific">Gemmobacter lanyuensis</name>
    <dbReference type="NCBI Taxonomy" id="1054497"/>
    <lineage>
        <taxon>Bacteria</taxon>
        <taxon>Pseudomonadati</taxon>
        <taxon>Pseudomonadota</taxon>
        <taxon>Alphaproteobacteria</taxon>
        <taxon>Rhodobacterales</taxon>
        <taxon>Paracoccaceae</taxon>
        <taxon>Gemmobacter</taxon>
    </lineage>
</organism>
<reference evidence="2" key="2">
    <citation type="submission" date="2020-09" db="EMBL/GenBank/DDBJ databases">
        <authorList>
            <person name="Sun Q."/>
            <person name="Kim S."/>
        </authorList>
    </citation>
    <scope>NUCLEOTIDE SEQUENCE</scope>
    <source>
        <strain evidence="2">KCTC 23714</strain>
    </source>
</reference>